<gene>
    <name evidence="8" type="primary">flgM</name>
    <name evidence="8" type="ORF">KHM83_03790</name>
</gene>
<evidence type="ECO:0000313" key="8">
    <source>
        <dbReference type="EMBL" id="MBS7525795.1"/>
    </source>
</evidence>
<protein>
    <recommendedName>
        <fullName evidence="2">Negative regulator of flagellin synthesis</fullName>
    </recommendedName>
</protein>
<evidence type="ECO:0000256" key="2">
    <source>
        <dbReference type="ARBA" id="ARBA00017823"/>
    </source>
</evidence>
<comment type="similarity">
    <text evidence="1">Belongs to the FlgM family.</text>
</comment>
<accession>A0ABS5PKV1</accession>
<keyword evidence="4" id="KW-1005">Bacterial flagellum biogenesis</keyword>
<dbReference type="Pfam" id="PF04316">
    <property type="entry name" value="FlgM"/>
    <property type="match status" value="1"/>
</dbReference>
<evidence type="ECO:0000256" key="5">
    <source>
        <dbReference type="ARBA" id="ARBA00023015"/>
    </source>
</evidence>
<reference evidence="8 9" key="1">
    <citation type="submission" date="2021-05" db="EMBL/GenBank/DDBJ databases">
        <title>Fusibacter ferrireducens sp. nov., an anaerobic, sulfur- and Fe-reducing bacterium isolated from the mangrove sediment.</title>
        <authorList>
            <person name="Qiu D."/>
        </authorList>
    </citation>
    <scope>NUCLEOTIDE SEQUENCE [LARGE SCALE GENOMIC DNA]</scope>
    <source>
        <strain evidence="8 9">DSM 12116</strain>
    </source>
</reference>
<proteinExistence type="inferred from homology"/>
<name>A0ABS5PKV1_9FIRM</name>
<comment type="caution">
    <text evidence="8">The sequence shown here is derived from an EMBL/GenBank/DDBJ whole genome shotgun (WGS) entry which is preliminary data.</text>
</comment>
<organism evidence="8 9">
    <name type="scientific">Fusibacter paucivorans</name>
    <dbReference type="NCBI Taxonomy" id="76009"/>
    <lineage>
        <taxon>Bacteria</taxon>
        <taxon>Bacillati</taxon>
        <taxon>Bacillota</taxon>
        <taxon>Clostridia</taxon>
        <taxon>Eubacteriales</taxon>
        <taxon>Eubacteriales Family XII. Incertae Sedis</taxon>
        <taxon>Fusibacter</taxon>
    </lineage>
</organism>
<evidence type="ECO:0000256" key="6">
    <source>
        <dbReference type="ARBA" id="ARBA00023163"/>
    </source>
</evidence>
<keyword evidence="6" id="KW-0804">Transcription</keyword>
<dbReference type="NCBIfam" id="TIGR03824">
    <property type="entry name" value="FlgM_jcvi"/>
    <property type="match status" value="1"/>
</dbReference>
<keyword evidence="5" id="KW-0805">Transcription regulation</keyword>
<dbReference type="InterPro" id="IPR035890">
    <property type="entry name" value="Anti-sigma-28_factor_FlgM_sf"/>
</dbReference>
<keyword evidence="8" id="KW-0282">Flagellum</keyword>
<keyword evidence="8" id="KW-0966">Cell projection</keyword>
<dbReference type="Proteomes" id="UP000746471">
    <property type="component" value="Unassembled WGS sequence"/>
</dbReference>
<evidence type="ECO:0000256" key="4">
    <source>
        <dbReference type="ARBA" id="ARBA00022795"/>
    </source>
</evidence>
<evidence type="ECO:0000259" key="7">
    <source>
        <dbReference type="Pfam" id="PF04316"/>
    </source>
</evidence>
<keyword evidence="9" id="KW-1185">Reference proteome</keyword>
<keyword evidence="3" id="KW-0678">Repressor</keyword>
<evidence type="ECO:0000313" key="9">
    <source>
        <dbReference type="Proteomes" id="UP000746471"/>
    </source>
</evidence>
<evidence type="ECO:0000256" key="3">
    <source>
        <dbReference type="ARBA" id="ARBA00022491"/>
    </source>
</evidence>
<sequence>MRINGNPNIQSVLKSYGQNVKKTEEVEKSGFVNDKVEISDEAKAYQVAMQAAKADSGDRSEKVAAIKAQVNAGTYKVSAEALAEKILKG</sequence>
<evidence type="ECO:0000256" key="1">
    <source>
        <dbReference type="ARBA" id="ARBA00005322"/>
    </source>
</evidence>
<dbReference type="InterPro" id="IPR007412">
    <property type="entry name" value="FlgM"/>
</dbReference>
<keyword evidence="8" id="KW-0969">Cilium</keyword>
<dbReference type="RefSeq" id="WP_213235580.1">
    <property type="nucleotide sequence ID" value="NZ_JAHBCL010000005.1"/>
</dbReference>
<dbReference type="InterPro" id="IPR031316">
    <property type="entry name" value="FlgM_C"/>
</dbReference>
<feature type="domain" description="Anti-sigma-28 factor FlgM C-terminal" evidence="7">
    <location>
        <begin position="34"/>
        <end position="88"/>
    </location>
</feature>
<dbReference type="SUPFAM" id="SSF101498">
    <property type="entry name" value="Anti-sigma factor FlgM"/>
    <property type="match status" value="1"/>
</dbReference>
<dbReference type="EMBL" id="JAHBCL010000005">
    <property type="protein sequence ID" value="MBS7525795.1"/>
    <property type="molecule type" value="Genomic_DNA"/>
</dbReference>